<comment type="caution">
    <text evidence="2">The sequence shown here is derived from an EMBL/GenBank/DDBJ whole genome shotgun (WGS) entry which is preliminary data.</text>
</comment>
<keyword evidence="1" id="KW-0472">Membrane</keyword>
<dbReference type="Proteomes" id="UP000322184">
    <property type="component" value="Unassembled WGS sequence"/>
</dbReference>
<dbReference type="STRING" id="880156.AM629_06470"/>
<keyword evidence="1" id="KW-1133">Transmembrane helix</keyword>
<dbReference type="OrthoDB" id="6608609at2"/>
<feature type="transmembrane region" description="Helical" evidence="1">
    <location>
        <begin position="6"/>
        <end position="22"/>
    </location>
</feature>
<protein>
    <submittedName>
        <fullName evidence="2">Uncharacterized protein</fullName>
    </submittedName>
</protein>
<name>A0A5B0XBB6_9GAMM</name>
<reference evidence="2 5" key="2">
    <citation type="submission" date="2019-09" db="EMBL/GenBank/DDBJ databases">
        <title>Whole genome sequence of Photorhabdus heterorhabditis strain ETL (Enterobacteriales: Enterobacteriaceae) a bacterial symbiont of Heterorhabditis zealandica strain ETL (Rhabditida: Heterorhabditidae).</title>
        <authorList>
            <person name="Lulamba T.E."/>
            <person name="Serepa-Dlamini M.H."/>
        </authorList>
    </citation>
    <scope>NUCLEOTIDE SEQUENCE [LARGE SCALE GENOMIC DNA]</scope>
    <source>
        <strain evidence="2 5">ETL</strain>
    </source>
</reference>
<reference evidence="3 4" key="1">
    <citation type="submission" date="2015-09" db="EMBL/GenBank/DDBJ databases">
        <title>Draft genome sequence and assembly of Photorhabdus sp. VMG, a bacterial symbiont associated with Heterorhabditis zealandica.</title>
        <authorList>
            <person name="Naidoo S."/>
            <person name="Featherston J."/>
            <person name="Mothupi B."/>
            <person name="Gray V.M."/>
        </authorList>
    </citation>
    <scope>NUCLEOTIDE SEQUENCE [LARGE SCALE GENOMIC DNA]</scope>
    <source>
        <strain evidence="3 4">VMG</strain>
    </source>
</reference>
<evidence type="ECO:0000256" key="1">
    <source>
        <dbReference type="SAM" id="Phobius"/>
    </source>
</evidence>
<dbReference type="AlphaFoldDB" id="A0A5B0XBB6"/>
<dbReference type="RefSeq" id="WP_054477254.1">
    <property type="nucleotide sequence ID" value="NZ_CAWMRL010000011.1"/>
</dbReference>
<feature type="transmembrane region" description="Helical" evidence="1">
    <location>
        <begin position="34"/>
        <end position="53"/>
    </location>
</feature>
<evidence type="ECO:0000313" key="5">
    <source>
        <dbReference type="Proteomes" id="UP000322184"/>
    </source>
</evidence>
<evidence type="ECO:0000313" key="4">
    <source>
        <dbReference type="Proteomes" id="UP000037727"/>
    </source>
</evidence>
<gene>
    <name evidence="3" type="ORF">AM629_06470</name>
    <name evidence="2" type="ORF">F0L16_01240</name>
</gene>
<keyword evidence="1" id="KW-0812">Transmembrane</keyword>
<keyword evidence="4" id="KW-1185">Reference proteome</keyword>
<dbReference type="EMBL" id="VTUW01000001">
    <property type="protein sequence ID" value="KAA1195767.1"/>
    <property type="molecule type" value="Genomic_DNA"/>
</dbReference>
<evidence type="ECO:0000313" key="3">
    <source>
        <dbReference type="EMBL" id="KOY62851.1"/>
    </source>
</evidence>
<dbReference type="EMBL" id="LJCS01000011">
    <property type="protein sequence ID" value="KOY62851.1"/>
    <property type="molecule type" value="Genomic_DNA"/>
</dbReference>
<proteinExistence type="predicted"/>
<dbReference type="Proteomes" id="UP000037727">
    <property type="component" value="Unassembled WGS sequence"/>
</dbReference>
<feature type="transmembrane region" description="Helical" evidence="1">
    <location>
        <begin position="59"/>
        <end position="78"/>
    </location>
</feature>
<organism evidence="2 5">
    <name type="scientific">Photorhabdus heterorhabditis</name>
    <dbReference type="NCBI Taxonomy" id="880156"/>
    <lineage>
        <taxon>Bacteria</taxon>
        <taxon>Pseudomonadati</taxon>
        <taxon>Pseudomonadota</taxon>
        <taxon>Gammaproteobacteria</taxon>
        <taxon>Enterobacterales</taxon>
        <taxon>Morganellaceae</taxon>
        <taxon>Photorhabdus</taxon>
    </lineage>
</organism>
<accession>A0A5B0XBB6</accession>
<sequence>MQSTLDYLTYGITAVVFLSIYLEGRRTRYPRILFYFSLVLLAALVVIGGLNWWLYRSFYGLMIVAFTVYALIGTRFRLMVYSLRFSKLVANLKDCVEQGKRVILVLPDNAEEKQVLLSLLAEKIPAGQYLYTPFALGLSSSDVSNQLIALNDLNNGYVLACEDQLQSRTWLNLVENGEPETSIAVNFHHIPDLA</sequence>
<evidence type="ECO:0000313" key="2">
    <source>
        <dbReference type="EMBL" id="KAA1195767.1"/>
    </source>
</evidence>